<dbReference type="HAMAP" id="MF_00823">
    <property type="entry name" value="AcetylCoA_CT_alpha"/>
    <property type="match status" value="1"/>
</dbReference>
<keyword evidence="2 10" id="KW-0444">Lipid biosynthesis</keyword>
<dbReference type="RefSeq" id="WP_154553882.1">
    <property type="nucleotide sequence ID" value="NZ_VUNA01000004.1"/>
</dbReference>
<dbReference type="NCBIfam" id="TIGR00513">
    <property type="entry name" value="accA"/>
    <property type="match status" value="1"/>
</dbReference>
<dbReference type="PANTHER" id="PTHR42853">
    <property type="entry name" value="ACETYL-COENZYME A CARBOXYLASE CARBOXYL TRANSFERASE SUBUNIT ALPHA"/>
    <property type="match status" value="1"/>
</dbReference>
<dbReference type="AlphaFoldDB" id="A0A6N7XL62"/>
<keyword evidence="7 10" id="KW-0443">Lipid metabolism</keyword>
<dbReference type="GO" id="GO:0005524">
    <property type="term" value="F:ATP binding"/>
    <property type="evidence" value="ECO:0007669"/>
    <property type="project" value="UniProtKB-KW"/>
</dbReference>
<dbReference type="SUPFAM" id="SSF52096">
    <property type="entry name" value="ClpP/crotonase"/>
    <property type="match status" value="1"/>
</dbReference>
<gene>
    <name evidence="10" type="primary">accA</name>
    <name evidence="12" type="ORF">FYJ65_03030</name>
</gene>
<dbReference type="NCBIfam" id="NF041504">
    <property type="entry name" value="AccA_sub"/>
    <property type="match status" value="1"/>
</dbReference>
<dbReference type="InterPro" id="IPR011763">
    <property type="entry name" value="COA_CT_C"/>
</dbReference>
<comment type="function">
    <text evidence="10">Component of the acetyl coenzyme A carboxylase (ACC) complex. First, biotin carboxylase catalyzes the carboxylation of biotin on its carrier protein (BCCP) and then the CO(2) group is transferred by the carboxyltransferase to acetyl-CoA to form malonyl-CoA.</text>
</comment>
<evidence type="ECO:0000256" key="3">
    <source>
        <dbReference type="ARBA" id="ARBA00022679"/>
    </source>
</evidence>
<evidence type="ECO:0000256" key="5">
    <source>
        <dbReference type="ARBA" id="ARBA00022832"/>
    </source>
</evidence>
<dbReference type="GO" id="GO:2001295">
    <property type="term" value="P:malonyl-CoA biosynthetic process"/>
    <property type="evidence" value="ECO:0007669"/>
    <property type="project" value="UniProtKB-UniRule"/>
</dbReference>
<dbReference type="InterPro" id="IPR029045">
    <property type="entry name" value="ClpP/crotonase-like_dom_sf"/>
</dbReference>
<evidence type="ECO:0000256" key="8">
    <source>
        <dbReference type="ARBA" id="ARBA00023160"/>
    </source>
</evidence>
<comment type="catalytic activity">
    <reaction evidence="9 10">
        <text>N(6)-carboxybiotinyl-L-lysyl-[protein] + acetyl-CoA = N(6)-biotinyl-L-lysyl-[protein] + malonyl-CoA</text>
        <dbReference type="Rhea" id="RHEA:54728"/>
        <dbReference type="Rhea" id="RHEA-COMP:10505"/>
        <dbReference type="Rhea" id="RHEA-COMP:10506"/>
        <dbReference type="ChEBI" id="CHEBI:57288"/>
        <dbReference type="ChEBI" id="CHEBI:57384"/>
        <dbReference type="ChEBI" id="CHEBI:83144"/>
        <dbReference type="ChEBI" id="CHEBI:83145"/>
        <dbReference type="EC" id="2.1.3.15"/>
    </reaction>
</comment>
<keyword evidence="8 10" id="KW-0275">Fatty acid biosynthesis</keyword>
<evidence type="ECO:0000256" key="4">
    <source>
        <dbReference type="ARBA" id="ARBA00022741"/>
    </source>
</evidence>
<comment type="subcellular location">
    <subcellularLocation>
        <location evidence="10">Cytoplasm</location>
    </subcellularLocation>
</comment>
<dbReference type="EMBL" id="VUNA01000004">
    <property type="protein sequence ID" value="MST70321.1"/>
    <property type="molecule type" value="Genomic_DNA"/>
</dbReference>
<dbReference type="PRINTS" id="PR01069">
    <property type="entry name" value="ACCCTRFRASEA"/>
</dbReference>
<keyword evidence="3 10" id="KW-0808">Transferase</keyword>
<evidence type="ECO:0000256" key="2">
    <source>
        <dbReference type="ARBA" id="ARBA00022516"/>
    </source>
</evidence>
<evidence type="ECO:0000313" key="12">
    <source>
        <dbReference type="EMBL" id="MST70321.1"/>
    </source>
</evidence>
<keyword evidence="4 10" id="KW-0547">Nucleotide-binding</keyword>
<dbReference type="PANTHER" id="PTHR42853:SF3">
    <property type="entry name" value="ACETYL-COENZYME A CARBOXYLASE CARBOXYL TRANSFERASE SUBUNIT ALPHA, CHLOROPLASTIC"/>
    <property type="match status" value="1"/>
</dbReference>
<dbReference type="EC" id="2.1.3.15" evidence="10"/>
<evidence type="ECO:0000313" key="13">
    <source>
        <dbReference type="Proteomes" id="UP000469424"/>
    </source>
</evidence>
<evidence type="ECO:0000259" key="11">
    <source>
        <dbReference type="PROSITE" id="PS50989"/>
    </source>
</evidence>
<dbReference type="GO" id="GO:0003989">
    <property type="term" value="F:acetyl-CoA carboxylase activity"/>
    <property type="evidence" value="ECO:0007669"/>
    <property type="project" value="InterPro"/>
</dbReference>
<evidence type="ECO:0000256" key="6">
    <source>
        <dbReference type="ARBA" id="ARBA00022840"/>
    </source>
</evidence>
<sequence length="283" mass="31856">MMMKITERRPADRVRIARMESRPTTKEYIEAMIEDFLPLGGDRAYSEDEAIIGGIGSFHGIPVTVIGHQKGRSLEENLKRRFGMPNPDGYRKALRLMKQAEKFHRPIITFVDTPGAYPGKEAEERGQGSAIAECLKTLSRVSVPVISVFIGEGGSGGALAIGICDRMIMLENAIYSILSPEGFASILWKDGTRWEEASEVMRLTAPDLKKMNVCDVIVPEPGEGAHEQRPFVFAEVEKEVAQALTELQRIRRKDIAELRYRRLRNVGRELLRENPWDSGEEQE</sequence>
<keyword evidence="12" id="KW-0436">Ligase</keyword>
<keyword evidence="10" id="KW-0963">Cytoplasm</keyword>
<evidence type="ECO:0000256" key="7">
    <source>
        <dbReference type="ARBA" id="ARBA00023098"/>
    </source>
</evidence>
<reference evidence="12 13" key="1">
    <citation type="submission" date="2019-08" db="EMBL/GenBank/DDBJ databases">
        <title>In-depth cultivation of the pig gut microbiome towards novel bacterial diversity and tailored functional studies.</title>
        <authorList>
            <person name="Wylensek D."/>
            <person name="Hitch T.C.A."/>
            <person name="Clavel T."/>
        </authorList>
    </citation>
    <scope>NUCLEOTIDE SEQUENCE [LARGE SCALE GENOMIC DNA]</scope>
    <source>
        <strain evidence="12 13">WCA-MUC-591-APC-4B</strain>
    </source>
</reference>
<dbReference type="Pfam" id="PF03255">
    <property type="entry name" value="ACCA"/>
    <property type="match status" value="1"/>
</dbReference>
<feature type="domain" description="CoA carboxyltransferase C-terminal" evidence="11">
    <location>
        <begin position="1"/>
        <end position="246"/>
    </location>
</feature>
<comment type="subunit">
    <text evidence="10">Acetyl-CoA carboxylase is a heterohexamer composed of biotin carboxyl carrier protein (AccB), biotin carboxylase (AccC) and two subunits each of ACCase subunit alpha (AccA) and ACCase subunit beta (AccD).</text>
</comment>
<evidence type="ECO:0000256" key="10">
    <source>
        <dbReference type="HAMAP-Rule" id="MF_00823"/>
    </source>
</evidence>
<protein>
    <recommendedName>
        <fullName evidence="10">Acetyl-coenzyme A carboxylase carboxyl transferase subunit alpha</fullName>
        <shortName evidence="10">ACCase subunit alpha</shortName>
        <shortName evidence="10">Acetyl-CoA carboxylase carboxyltransferase subunit alpha</shortName>
        <ecNumber evidence="10">2.1.3.15</ecNumber>
    </recommendedName>
</protein>
<dbReference type="InterPro" id="IPR001095">
    <property type="entry name" value="Acetyl_CoA_COase_a_su"/>
</dbReference>
<comment type="similarity">
    <text evidence="10">Belongs to the AccA family.</text>
</comment>
<comment type="caution">
    <text evidence="12">The sequence shown here is derived from an EMBL/GenBank/DDBJ whole genome shotgun (WGS) entry which is preliminary data.</text>
</comment>
<organism evidence="12 13">
    <name type="scientific">Mogibacterium kristiansenii</name>
    <dbReference type="NCBI Taxonomy" id="2606708"/>
    <lineage>
        <taxon>Bacteria</taxon>
        <taxon>Bacillati</taxon>
        <taxon>Bacillota</taxon>
        <taxon>Clostridia</taxon>
        <taxon>Peptostreptococcales</taxon>
        <taxon>Anaerovoracaceae</taxon>
        <taxon>Mogibacterium</taxon>
    </lineage>
</organism>
<dbReference type="NCBIfam" id="NF004344">
    <property type="entry name" value="PRK05724.1"/>
    <property type="match status" value="1"/>
</dbReference>
<dbReference type="PROSITE" id="PS50989">
    <property type="entry name" value="COA_CT_CTER"/>
    <property type="match status" value="1"/>
</dbReference>
<dbReference type="GO" id="GO:0006633">
    <property type="term" value="P:fatty acid biosynthetic process"/>
    <property type="evidence" value="ECO:0007669"/>
    <property type="project" value="UniProtKB-KW"/>
</dbReference>
<evidence type="ECO:0000256" key="9">
    <source>
        <dbReference type="ARBA" id="ARBA00049152"/>
    </source>
</evidence>
<dbReference type="GO" id="GO:0016743">
    <property type="term" value="F:carboxyl- or carbamoyltransferase activity"/>
    <property type="evidence" value="ECO:0007669"/>
    <property type="project" value="UniProtKB-UniRule"/>
</dbReference>
<dbReference type="Gene3D" id="3.90.226.10">
    <property type="entry name" value="2-enoyl-CoA Hydratase, Chain A, domain 1"/>
    <property type="match status" value="1"/>
</dbReference>
<proteinExistence type="inferred from homology"/>
<name>A0A6N7XL62_9FIRM</name>
<dbReference type="UniPathway" id="UPA00655">
    <property type="reaction ID" value="UER00711"/>
</dbReference>
<dbReference type="GO" id="GO:0009317">
    <property type="term" value="C:acetyl-CoA carboxylase complex"/>
    <property type="evidence" value="ECO:0007669"/>
    <property type="project" value="InterPro"/>
</dbReference>
<keyword evidence="5 10" id="KW-0276">Fatty acid metabolism</keyword>
<keyword evidence="13" id="KW-1185">Reference proteome</keyword>
<evidence type="ECO:0000256" key="1">
    <source>
        <dbReference type="ARBA" id="ARBA00004956"/>
    </source>
</evidence>
<keyword evidence="6 10" id="KW-0067">ATP-binding</keyword>
<accession>A0A6N7XL62</accession>
<dbReference type="Proteomes" id="UP000469424">
    <property type="component" value="Unassembled WGS sequence"/>
</dbReference>
<comment type="pathway">
    <text evidence="1 10">Lipid metabolism; malonyl-CoA biosynthesis; malonyl-CoA from acetyl-CoA: step 1/1.</text>
</comment>